<dbReference type="EMBL" id="LCPV01000051">
    <property type="protein sequence ID" value="KKW05728.1"/>
    <property type="molecule type" value="Genomic_DNA"/>
</dbReference>
<protein>
    <submittedName>
        <fullName evidence="1">Uncharacterized protein</fullName>
    </submittedName>
</protein>
<proteinExistence type="predicted"/>
<organism evidence="1 2">
    <name type="scientific">Candidatus Kaiserbacteria bacterium GW2011_GWC2_49_12</name>
    <dbReference type="NCBI Taxonomy" id="1618675"/>
    <lineage>
        <taxon>Bacteria</taxon>
        <taxon>Candidatus Kaiseribacteriota</taxon>
    </lineage>
</organism>
<evidence type="ECO:0000313" key="1">
    <source>
        <dbReference type="EMBL" id="KKW05728.1"/>
    </source>
</evidence>
<comment type="caution">
    <text evidence="1">The sequence shown here is derived from an EMBL/GenBank/DDBJ whole genome shotgun (WGS) entry which is preliminary data.</text>
</comment>
<evidence type="ECO:0000313" key="2">
    <source>
        <dbReference type="Proteomes" id="UP000034589"/>
    </source>
</evidence>
<sequence length="126" mass="14898">MKEEPQFPQVRQDEIQLAIRFVRESPKYSHLAPSDDEPRWDWLMFRTIANKIAELRKPDSNLAHLTGVVVRQFVPAWNKGMRLLGMAYRDAMMAVFRKRKEWQGKLRRRKKGKKEPPENAGQLVLI</sequence>
<dbReference type="Proteomes" id="UP000034589">
    <property type="component" value="Unassembled WGS sequence"/>
</dbReference>
<dbReference type="AlphaFoldDB" id="A0A0G1VGP9"/>
<accession>A0A0G1VGP9</accession>
<name>A0A0G1VGP9_9BACT</name>
<gene>
    <name evidence="1" type="ORF">UY39_C0051G0005</name>
</gene>
<reference evidence="1 2" key="1">
    <citation type="journal article" date="2015" name="Nature">
        <title>rRNA introns, odd ribosomes, and small enigmatic genomes across a large radiation of phyla.</title>
        <authorList>
            <person name="Brown C.T."/>
            <person name="Hug L.A."/>
            <person name="Thomas B.C."/>
            <person name="Sharon I."/>
            <person name="Castelle C.J."/>
            <person name="Singh A."/>
            <person name="Wilkins M.J."/>
            <person name="Williams K.H."/>
            <person name="Banfield J.F."/>
        </authorList>
    </citation>
    <scope>NUCLEOTIDE SEQUENCE [LARGE SCALE GENOMIC DNA]</scope>
</reference>